<dbReference type="GeneID" id="29126963"/>
<dbReference type="EMBL" id="KU647628">
    <property type="protein sequence ID" value="AMM44374.1"/>
    <property type="molecule type" value="Genomic_DNA"/>
</dbReference>
<dbReference type="InterPro" id="IPR056951">
    <property type="entry name" value="Phage_connect_2"/>
</dbReference>
<organism evidence="1 2">
    <name type="scientific">Arthrobacter phage Mudcat</name>
    <dbReference type="NCBI Taxonomy" id="1796997"/>
    <lineage>
        <taxon>Viruses</taxon>
        <taxon>Duplodnaviria</taxon>
        <taxon>Heunggongvirae</taxon>
        <taxon>Uroviricota</taxon>
        <taxon>Caudoviricetes</taxon>
        <taxon>Mudcatvirus</taxon>
        <taxon>Mudcatvirus mudcat</taxon>
    </lineage>
</organism>
<dbReference type="OrthoDB" id="18477at10239"/>
<dbReference type="Pfam" id="PF24829">
    <property type="entry name" value="Phage_connect_2"/>
    <property type="match status" value="1"/>
</dbReference>
<protein>
    <submittedName>
        <fullName evidence="1">Uncharacterized protein</fullName>
    </submittedName>
</protein>
<sequence>MAEVEDSILKTTKKALNLPADYTAFDQDIVMHINSVFFTLEQLGLGPVGGGFTITGDEETWADYMGIDKYNAVRSYMYLQVRILFDPPTSSFALEALKQQAKEWEWRLNVYIESKPKGVTNV</sequence>
<evidence type="ECO:0000313" key="1">
    <source>
        <dbReference type="EMBL" id="AMM44374.1"/>
    </source>
</evidence>
<proteinExistence type="predicted"/>
<name>A0A140G6T9_9CAUD</name>
<accession>A0A140G6T9</accession>
<keyword evidence="2" id="KW-1185">Reference proteome</keyword>
<gene>
    <name evidence="1" type="primary">6</name>
    <name evidence="1" type="ORF">MUDCAT_6</name>
</gene>
<dbReference type="KEGG" id="vg:29126963"/>
<dbReference type="Proteomes" id="UP000201625">
    <property type="component" value="Segment"/>
</dbReference>
<dbReference type="RefSeq" id="YP_009300695.1">
    <property type="nucleotide sequence ID" value="NC_031224.2"/>
</dbReference>
<evidence type="ECO:0000313" key="2">
    <source>
        <dbReference type="Proteomes" id="UP000201625"/>
    </source>
</evidence>
<reference evidence="1" key="1">
    <citation type="submission" date="2018-02" db="EMBL/GenBank/DDBJ databases">
        <authorList>
            <person name="Staples A.K."/>
            <person name="Oates E.A."/>
            <person name="Brown C.B."/>
            <person name="McDaniel C.M."/>
            <person name="Wathen K.E."/>
            <person name="Thompson A.R."/>
            <person name="Goedde M.A."/>
            <person name="Gaffney B."/>
            <person name="Rinehart C.A."/>
            <person name="King R.A."/>
            <person name="Bowman C.A."/>
            <person name="Russell D.A."/>
            <person name="Pope W.H."/>
            <person name="Jacobs-Sera D."/>
            <person name="Hendrix R.W."/>
            <person name="Hatfull G.F."/>
        </authorList>
    </citation>
    <scope>NUCLEOTIDE SEQUENCE</scope>
</reference>